<protein>
    <recommendedName>
        <fullName evidence="3">DDE Tnp4 domain-containing protein</fullName>
    </recommendedName>
</protein>
<dbReference type="PANTHER" id="PTHR48471">
    <property type="entry name" value="DDE TNP4 DOMAIN-CONTAINING PROTEIN"/>
    <property type="match status" value="1"/>
</dbReference>
<keyword evidence="2" id="KW-0479">Metal-binding</keyword>
<dbReference type="GO" id="GO:0046872">
    <property type="term" value="F:metal ion binding"/>
    <property type="evidence" value="ECO:0007669"/>
    <property type="project" value="UniProtKB-KW"/>
</dbReference>
<dbReference type="EMBL" id="LN734002">
    <property type="protein sequence ID" value="CEP19132.1"/>
    <property type="molecule type" value="Genomic_DNA"/>
</dbReference>
<evidence type="ECO:0000256" key="2">
    <source>
        <dbReference type="ARBA" id="ARBA00022723"/>
    </source>
</evidence>
<evidence type="ECO:0000256" key="1">
    <source>
        <dbReference type="ARBA" id="ARBA00001968"/>
    </source>
</evidence>
<evidence type="ECO:0000313" key="5">
    <source>
        <dbReference type="Proteomes" id="UP000054107"/>
    </source>
</evidence>
<dbReference type="PANTHER" id="PTHR48471:SF1">
    <property type="entry name" value="DDE TNP4 DOMAIN-CONTAINING PROTEIN"/>
    <property type="match status" value="1"/>
</dbReference>
<evidence type="ECO:0000313" key="4">
    <source>
        <dbReference type="EMBL" id="CEP19132.1"/>
    </source>
</evidence>
<gene>
    <name evidence="4" type="primary">PARPA_13444.1 scaffold 46804</name>
</gene>
<dbReference type="Proteomes" id="UP000054107">
    <property type="component" value="Unassembled WGS sequence"/>
</dbReference>
<dbReference type="Pfam" id="PF13359">
    <property type="entry name" value="DDE_Tnp_4"/>
    <property type="match status" value="1"/>
</dbReference>
<organism evidence="4 5">
    <name type="scientific">Parasitella parasitica</name>
    <dbReference type="NCBI Taxonomy" id="35722"/>
    <lineage>
        <taxon>Eukaryota</taxon>
        <taxon>Fungi</taxon>
        <taxon>Fungi incertae sedis</taxon>
        <taxon>Mucoromycota</taxon>
        <taxon>Mucoromycotina</taxon>
        <taxon>Mucoromycetes</taxon>
        <taxon>Mucorales</taxon>
        <taxon>Mucorineae</taxon>
        <taxon>Mucoraceae</taxon>
        <taxon>Parasitella</taxon>
    </lineage>
</organism>
<sequence>MTNNHILDEVLLKKLTLVFLFGFQFWFHVESSVRDRYYTNAESLTKPGHSVVRLMLNHRNDGAFICHLGLDTYAFDILLQLFAGVYPSKSRTGRPRSLGPDMALALTLMYLHNSMKQETLCLLFGVTSPTISRTKTLGLDLLELIFRQDPHDWRWDISWPSPSKMARFNDMILANTECENEPDVLKGVFGFVDGLNLPIQEPENEVEQNAYYNGWKSGCYSSQVLVFTPDGCICYVRGNCPGSWHDAEIAVKLYQNLLLPRCPEPYRLLADAGFPCTKSYKEKILRVPKKSEMKKLQVDDELRNRWKAITKHRQAAEWGMRAIQSGFGRLQLKLPADKAKRGQILFVVWRLHNFRTRLVGINQISTVYFRKWEEQQEISNFMNMTM</sequence>
<reference evidence="4 5" key="1">
    <citation type="submission" date="2014-09" db="EMBL/GenBank/DDBJ databases">
        <authorList>
            <person name="Ellenberger Sabrina"/>
        </authorList>
    </citation>
    <scope>NUCLEOTIDE SEQUENCE [LARGE SCALE GENOMIC DNA]</scope>
    <source>
        <strain evidence="4 5">CBS 412.66</strain>
    </source>
</reference>
<comment type="cofactor">
    <cofactor evidence="1">
        <name>a divalent metal cation</name>
        <dbReference type="ChEBI" id="CHEBI:60240"/>
    </cofactor>
</comment>
<keyword evidence="5" id="KW-1185">Reference proteome</keyword>
<feature type="domain" description="DDE Tnp4" evidence="3">
    <location>
        <begin position="192"/>
        <end position="353"/>
    </location>
</feature>
<name>A0A0B7NP09_9FUNG</name>
<dbReference type="InterPro" id="IPR027806">
    <property type="entry name" value="HARBI1_dom"/>
</dbReference>
<dbReference type="AlphaFoldDB" id="A0A0B7NP09"/>
<accession>A0A0B7NP09</accession>
<evidence type="ECO:0000259" key="3">
    <source>
        <dbReference type="Pfam" id="PF13359"/>
    </source>
</evidence>
<proteinExistence type="predicted"/>
<dbReference type="OrthoDB" id="78198at2759"/>